<accession>A0A840E4F6</accession>
<organism evidence="3 4">
    <name type="scientific">Neolewinella aquimaris</name>
    <dbReference type="NCBI Taxonomy" id="1835722"/>
    <lineage>
        <taxon>Bacteria</taxon>
        <taxon>Pseudomonadati</taxon>
        <taxon>Bacteroidota</taxon>
        <taxon>Saprospiria</taxon>
        <taxon>Saprospirales</taxon>
        <taxon>Lewinellaceae</taxon>
        <taxon>Neolewinella</taxon>
    </lineage>
</organism>
<dbReference type="PROSITE" id="PS51819">
    <property type="entry name" value="VOC"/>
    <property type="match status" value="1"/>
</dbReference>
<dbReference type="SUPFAM" id="SSF54593">
    <property type="entry name" value="Glyoxalase/Bleomycin resistance protein/Dihydroxybiphenyl dioxygenase"/>
    <property type="match status" value="1"/>
</dbReference>
<keyword evidence="3" id="KW-0456">Lyase</keyword>
<dbReference type="Gene3D" id="3.10.180.10">
    <property type="entry name" value="2,3-Dihydroxybiphenyl 1,2-Dioxygenase, domain 1"/>
    <property type="match status" value="1"/>
</dbReference>
<evidence type="ECO:0000259" key="2">
    <source>
        <dbReference type="PROSITE" id="PS51819"/>
    </source>
</evidence>
<dbReference type="InterPro" id="IPR004360">
    <property type="entry name" value="Glyas_Fos-R_dOase_dom"/>
</dbReference>
<dbReference type="GO" id="GO:0016829">
    <property type="term" value="F:lyase activity"/>
    <property type="evidence" value="ECO:0007669"/>
    <property type="project" value="UniProtKB-KW"/>
</dbReference>
<gene>
    <name evidence="3" type="ORF">GGR28_003138</name>
</gene>
<dbReference type="PANTHER" id="PTHR43048:SF3">
    <property type="entry name" value="METHYLMALONYL-COA EPIMERASE, MITOCHONDRIAL"/>
    <property type="match status" value="1"/>
</dbReference>
<dbReference type="InterPro" id="IPR029068">
    <property type="entry name" value="Glyas_Bleomycin-R_OHBP_Dase"/>
</dbReference>
<dbReference type="PANTHER" id="PTHR43048">
    <property type="entry name" value="METHYLMALONYL-COA EPIMERASE"/>
    <property type="match status" value="1"/>
</dbReference>
<dbReference type="GO" id="GO:0046491">
    <property type="term" value="P:L-methylmalonyl-CoA metabolic process"/>
    <property type="evidence" value="ECO:0007669"/>
    <property type="project" value="TreeGrafter"/>
</dbReference>
<dbReference type="Pfam" id="PF00903">
    <property type="entry name" value="Glyoxalase"/>
    <property type="match status" value="1"/>
</dbReference>
<protein>
    <submittedName>
        <fullName evidence="3">Catechol 2,3-dioxygenase-like lactoylglutathione lyase family enzyme</fullName>
    </submittedName>
</protein>
<keyword evidence="1" id="KW-0479">Metal-binding</keyword>
<reference evidence="3 4" key="1">
    <citation type="submission" date="2020-08" db="EMBL/GenBank/DDBJ databases">
        <title>Genomic Encyclopedia of Type Strains, Phase IV (KMG-IV): sequencing the most valuable type-strain genomes for metagenomic binning, comparative biology and taxonomic classification.</title>
        <authorList>
            <person name="Goeker M."/>
        </authorList>
    </citation>
    <scope>NUCLEOTIDE SEQUENCE [LARGE SCALE GENOMIC DNA]</scope>
    <source>
        <strain evidence="3 4">DSM 105137</strain>
    </source>
</reference>
<dbReference type="AlphaFoldDB" id="A0A840E4F6"/>
<dbReference type="EMBL" id="JACIFF010000008">
    <property type="protein sequence ID" value="MBB4080504.1"/>
    <property type="molecule type" value="Genomic_DNA"/>
</dbReference>
<feature type="domain" description="VOC" evidence="2">
    <location>
        <begin position="6"/>
        <end position="121"/>
    </location>
</feature>
<dbReference type="RefSeq" id="WP_183496740.1">
    <property type="nucleotide sequence ID" value="NZ_JACIFF010000008.1"/>
</dbReference>
<dbReference type="InterPro" id="IPR037523">
    <property type="entry name" value="VOC_core"/>
</dbReference>
<evidence type="ECO:0000313" key="4">
    <source>
        <dbReference type="Proteomes" id="UP000576209"/>
    </source>
</evidence>
<dbReference type="GO" id="GO:0004493">
    <property type="term" value="F:methylmalonyl-CoA epimerase activity"/>
    <property type="evidence" value="ECO:0007669"/>
    <property type="project" value="TreeGrafter"/>
</dbReference>
<sequence>MGKIAEINHVTLIVDQLEEAARFYEEEMGLEPIPAFVFDYPTAFFRITDTTQLHLSEWEDSRSFRGHLCVRVDDFSEMYWRMKEQGRIDIEPWGKVRRLPDGAMQAFIRDPAGNLIELTSFPGDEIDPKIFEEDNYEEGLYVSGRNDFRGYKAENATLYHPPSQEKG</sequence>
<comment type="caution">
    <text evidence="3">The sequence shown here is derived from an EMBL/GenBank/DDBJ whole genome shotgun (WGS) entry which is preliminary data.</text>
</comment>
<dbReference type="GO" id="GO:0051213">
    <property type="term" value="F:dioxygenase activity"/>
    <property type="evidence" value="ECO:0007669"/>
    <property type="project" value="UniProtKB-KW"/>
</dbReference>
<proteinExistence type="predicted"/>
<dbReference type="InterPro" id="IPR051785">
    <property type="entry name" value="MMCE/EMCE_epimerase"/>
</dbReference>
<dbReference type="Proteomes" id="UP000576209">
    <property type="component" value="Unassembled WGS sequence"/>
</dbReference>
<dbReference type="GO" id="GO:0046872">
    <property type="term" value="F:metal ion binding"/>
    <property type="evidence" value="ECO:0007669"/>
    <property type="project" value="UniProtKB-KW"/>
</dbReference>
<keyword evidence="4" id="KW-1185">Reference proteome</keyword>
<evidence type="ECO:0000313" key="3">
    <source>
        <dbReference type="EMBL" id="MBB4080504.1"/>
    </source>
</evidence>
<keyword evidence="3" id="KW-0560">Oxidoreductase</keyword>
<keyword evidence="3" id="KW-0223">Dioxygenase</keyword>
<evidence type="ECO:0000256" key="1">
    <source>
        <dbReference type="ARBA" id="ARBA00022723"/>
    </source>
</evidence>
<name>A0A840E4F6_9BACT</name>